<sequence length="280" mass="30467">MERQMRSGGGRTGYAGGSIGGVDVQARAGADREALLIHSARSLAFESRVLHLDRFCAVLVSLHGGVMQRVRLRGLIAAVAPAWIASDVPLPLGRAHQDSVARLVAVFKGDTPPQDVLGGSKEHEFREVILRLIHGAMRMLEHTGYGERAVGPRPVRALTDAKLTTSFVCVVNSCFETPDTCVAYYWQRIDRDGRIGDEGGGAAQLKVGKAYPVNSRNLGIFADVVGYETVKETGEEQNHLVAKRNKVGRLLKYIIDDRGTLRESPNGQLCVMSTEKAFET</sequence>
<evidence type="ECO:0000313" key="1">
    <source>
        <dbReference type="EMBL" id="KAK0716756.1"/>
    </source>
</evidence>
<dbReference type="AlphaFoldDB" id="A0AA40AJ19"/>
<reference evidence="1" key="1">
    <citation type="submission" date="2023-06" db="EMBL/GenBank/DDBJ databases">
        <title>Genome-scale phylogeny and comparative genomics of the fungal order Sordariales.</title>
        <authorList>
            <consortium name="Lawrence Berkeley National Laboratory"/>
            <person name="Hensen N."/>
            <person name="Bonometti L."/>
            <person name="Westerberg I."/>
            <person name="Brannstrom I.O."/>
            <person name="Guillou S."/>
            <person name="Cros-Aarteil S."/>
            <person name="Calhoun S."/>
            <person name="Haridas S."/>
            <person name="Kuo A."/>
            <person name="Mondo S."/>
            <person name="Pangilinan J."/>
            <person name="Riley R."/>
            <person name="LaButti K."/>
            <person name="Andreopoulos B."/>
            <person name="Lipzen A."/>
            <person name="Chen C."/>
            <person name="Yanf M."/>
            <person name="Daum C."/>
            <person name="Ng V."/>
            <person name="Clum A."/>
            <person name="Steindorff A."/>
            <person name="Ohm R."/>
            <person name="Martin F."/>
            <person name="Silar P."/>
            <person name="Natvig D."/>
            <person name="Lalanne C."/>
            <person name="Gautier V."/>
            <person name="Ament-velasquez S.L."/>
            <person name="Kruys A."/>
            <person name="Hutchinson M.I."/>
            <person name="Powell A.J."/>
            <person name="Barry K."/>
            <person name="Miller A.N."/>
            <person name="Grigoriev I.V."/>
            <person name="Debuchy R."/>
            <person name="Gladieux P."/>
            <person name="Thoren M.H."/>
            <person name="Johannesson H."/>
        </authorList>
    </citation>
    <scope>NUCLEOTIDE SEQUENCE</scope>
    <source>
        <strain evidence="1">SMH2392-1A</strain>
    </source>
</reference>
<keyword evidence="2" id="KW-1185">Reference proteome</keyword>
<dbReference type="RefSeq" id="XP_060295549.1">
    <property type="nucleotide sequence ID" value="XM_060447925.1"/>
</dbReference>
<gene>
    <name evidence="1" type="ORF">B0T26DRAFT_871417</name>
</gene>
<protein>
    <submittedName>
        <fullName evidence="1">Uncharacterized protein</fullName>
    </submittedName>
</protein>
<accession>A0AA40AJ19</accession>
<comment type="caution">
    <text evidence="1">The sequence shown here is derived from an EMBL/GenBank/DDBJ whole genome shotgun (WGS) entry which is preliminary data.</text>
</comment>
<dbReference type="Proteomes" id="UP001172101">
    <property type="component" value="Unassembled WGS sequence"/>
</dbReference>
<organism evidence="1 2">
    <name type="scientific">Lasiosphaeria miniovina</name>
    <dbReference type="NCBI Taxonomy" id="1954250"/>
    <lineage>
        <taxon>Eukaryota</taxon>
        <taxon>Fungi</taxon>
        <taxon>Dikarya</taxon>
        <taxon>Ascomycota</taxon>
        <taxon>Pezizomycotina</taxon>
        <taxon>Sordariomycetes</taxon>
        <taxon>Sordariomycetidae</taxon>
        <taxon>Sordariales</taxon>
        <taxon>Lasiosphaeriaceae</taxon>
        <taxon>Lasiosphaeria</taxon>
    </lineage>
</organism>
<evidence type="ECO:0000313" key="2">
    <source>
        <dbReference type="Proteomes" id="UP001172101"/>
    </source>
</evidence>
<dbReference type="GeneID" id="85331195"/>
<name>A0AA40AJ19_9PEZI</name>
<proteinExistence type="predicted"/>
<dbReference type="EMBL" id="JAUIRO010000004">
    <property type="protein sequence ID" value="KAK0716756.1"/>
    <property type="molecule type" value="Genomic_DNA"/>
</dbReference>